<evidence type="ECO:0000256" key="1">
    <source>
        <dbReference type="ARBA" id="ARBA00024332"/>
    </source>
</evidence>
<gene>
    <name evidence="4" type="primary">AXP83.9</name>
    <name evidence="4" type="ORF">TNIN_332271</name>
</gene>
<evidence type="ECO:0000259" key="2">
    <source>
        <dbReference type="Pfam" id="PF12366"/>
    </source>
</evidence>
<reference evidence="4" key="1">
    <citation type="submission" date="2020-08" db="EMBL/GenBank/DDBJ databases">
        <title>Multicomponent nature underlies the extraordinary mechanical properties of spider dragline silk.</title>
        <authorList>
            <person name="Kono N."/>
            <person name="Nakamura H."/>
            <person name="Mori M."/>
            <person name="Yoshida Y."/>
            <person name="Ohtoshi R."/>
            <person name="Malay A.D."/>
            <person name="Moran D.A.P."/>
            <person name="Tomita M."/>
            <person name="Numata K."/>
            <person name="Arakawa K."/>
        </authorList>
    </citation>
    <scope>NUCLEOTIDE SEQUENCE</scope>
</reference>
<dbReference type="InterPro" id="IPR031826">
    <property type="entry name" value="IC97/Casc1_N"/>
</dbReference>
<keyword evidence="5" id="KW-1185">Reference proteome</keyword>
<evidence type="ECO:0000313" key="5">
    <source>
        <dbReference type="Proteomes" id="UP000886998"/>
    </source>
</evidence>
<dbReference type="InterPro" id="IPR023247">
    <property type="entry name" value="IC97/Dnai7-like"/>
</dbReference>
<dbReference type="InterPro" id="IPR022110">
    <property type="entry name" value="CASC1_C"/>
</dbReference>
<dbReference type="PRINTS" id="PR02043">
    <property type="entry name" value="CANCERSCCP1"/>
</dbReference>
<comment type="similarity">
    <text evidence="1">Belongs to the DNAI7 family.</text>
</comment>
<dbReference type="GO" id="GO:0008017">
    <property type="term" value="F:microtubule binding"/>
    <property type="evidence" value="ECO:0007669"/>
    <property type="project" value="TreeGrafter"/>
</dbReference>
<evidence type="ECO:0000313" key="4">
    <source>
        <dbReference type="EMBL" id="GFY48278.1"/>
    </source>
</evidence>
<dbReference type="PANTHER" id="PTHR20929">
    <property type="entry name" value="LUNG ADENOMA SUSCEPTIBILITY 1-RELATED"/>
    <property type="match status" value="1"/>
</dbReference>
<dbReference type="Proteomes" id="UP000886998">
    <property type="component" value="Unassembled WGS sequence"/>
</dbReference>
<dbReference type="Pfam" id="PF15927">
    <property type="entry name" value="Casc1_N"/>
    <property type="match status" value="1"/>
</dbReference>
<dbReference type="PANTHER" id="PTHR20929:SF11">
    <property type="entry name" value="DYNEIN AXONEMAL INTERMEDIATE CHAIN 7"/>
    <property type="match status" value="1"/>
</dbReference>
<dbReference type="AlphaFoldDB" id="A0A8X6X751"/>
<organism evidence="4 5">
    <name type="scientific">Trichonephila inaurata madagascariensis</name>
    <dbReference type="NCBI Taxonomy" id="2747483"/>
    <lineage>
        <taxon>Eukaryota</taxon>
        <taxon>Metazoa</taxon>
        <taxon>Ecdysozoa</taxon>
        <taxon>Arthropoda</taxon>
        <taxon>Chelicerata</taxon>
        <taxon>Arachnida</taxon>
        <taxon>Araneae</taxon>
        <taxon>Araneomorphae</taxon>
        <taxon>Entelegynae</taxon>
        <taxon>Araneoidea</taxon>
        <taxon>Nephilidae</taxon>
        <taxon>Trichonephila</taxon>
        <taxon>Trichonephila inaurata</taxon>
    </lineage>
</organism>
<feature type="domain" description="CASC1 C-terminal" evidence="2">
    <location>
        <begin position="455"/>
        <end position="646"/>
    </location>
</feature>
<accession>A0A8X6X751</accession>
<evidence type="ECO:0000259" key="3">
    <source>
        <dbReference type="Pfam" id="PF15927"/>
    </source>
</evidence>
<dbReference type="OrthoDB" id="297923at2759"/>
<dbReference type="GO" id="GO:0048487">
    <property type="term" value="F:beta-tubulin binding"/>
    <property type="evidence" value="ECO:0007669"/>
    <property type="project" value="TreeGrafter"/>
</dbReference>
<protein>
    <submittedName>
        <fullName evidence="4">Axonemal protein</fullName>
    </submittedName>
</protein>
<name>A0A8X6X751_9ARAC</name>
<feature type="domain" description="IC97/Casc1 N-terminal" evidence="3">
    <location>
        <begin position="33"/>
        <end position="218"/>
    </location>
</feature>
<dbReference type="EMBL" id="BMAV01006371">
    <property type="protein sequence ID" value="GFY48278.1"/>
    <property type="molecule type" value="Genomic_DNA"/>
</dbReference>
<sequence>MPPRKKSFGKRSKSERTLIKKEQSIGASLEDEKLVESDVIQSVLPKVLQQDSKVMESEYNELLLTFSDLNILYKDKKDSKWNEKCWYNYVYKSREINPLILPEVNAYLTELEEDEICDIMHIFEECRKSQQMCEDIKQAVLECPEISHKILRSWMQSIKNLQFMMRKKMDASTFKILRAANEYINDESFNMEFGIADKSNDQKSVTYCLWGNLSKNLRHKGMNLPSVGFSFELPPELLKISCAVRIWHSLFDNVTSTFCESAIPNECRFGELIVKDNFAETLLEEIYPASEDQMCLQLDALAMAELLSTALKQISAPELSGKTDSEKLSSAVTFTPPEEPELTILEKAEYFVVGGLYHFDLFQLPHQTVKSGYWIFTNWNEKELCRIPYRTSIIPIRHPKPDMSPAVAAEFADSEIKRFDKEMCSAISISLKLPDNVLFLEQPIPAFWIPFKKGFTTIGFFETKYDEDTGHIFFKTNQFGIIGLLQRKYNNMPYQSWELSKGAEKNTALLTITGMQVAIKINISKEGCCIQQIERDGKFLFSDCYLIWMNPDGLIKKLLSMGMNIAVEKDISYFIEISPKNAELENWTYSCMSILCHAFNFCWSRWNVAVQSDQLVMRYNFAEDEKDKFTHVLLAPGKAVEIKCTESNTKFSDEPLEGQKYFSNLYHLLMERNKVESSEKIDYEFVNNIFFLLSLSKPFSCS</sequence>
<proteinExistence type="inferred from homology"/>
<comment type="caution">
    <text evidence="4">The sequence shown here is derived from an EMBL/GenBank/DDBJ whole genome shotgun (WGS) entry which is preliminary data.</text>
</comment>
<dbReference type="Pfam" id="PF12366">
    <property type="entry name" value="Casc1_C"/>
    <property type="match status" value="1"/>
</dbReference>
<dbReference type="GO" id="GO:0005930">
    <property type="term" value="C:axoneme"/>
    <property type="evidence" value="ECO:0007669"/>
    <property type="project" value="TreeGrafter"/>
</dbReference>